<dbReference type="GO" id="GO:0016787">
    <property type="term" value="F:hydrolase activity"/>
    <property type="evidence" value="ECO:0007669"/>
    <property type="project" value="UniProtKB-KW"/>
</dbReference>
<dbReference type="Proteomes" id="UP000261174">
    <property type="component" value="Unassembled WGS sequence"/>
</dbReference>
<dbReference type="PANTHER" id="PTHR10655:SF17">
    <property type="entry name" value="LYSOPHOSPHOLIPASE-LIKE PROTEIN 1"/>
    <property type="match status" value="1"/>
</dbReference>
<evidence type="ECO:0000259" key="3">
    <source>
        <dbReference type="Pfam" id="PF02230"/>
    </source>
</evidence>
<dbReference type="InterPro" id="IPR050565">
    <property type="entry name" value="LYPA1-2/EST-like"/>
</dbReference>
<protein>
    <submittedName>
        <fullName evidence="4">Phospholipase</fullName>
    </submittedName>
</protein>
<dbReference type="RefSeq" id="WP_116856470.1">
    <property type="nucleotide sequence ID" value="NZ_QTJV01000012.1"/>
</dbReference>
<dbReference type="PANTHER" id="PTHR10655">
    <property type="entry name" value="LYSOPHOSPHOLIPASE-RELATED"/>
    <property type="match status" value="1"/>
</dbReference>
<accession>A0A3E1NUY1</accession>
<dbReference type="Pfam" id="PF02230">
    <property type="entry name" value="Abhydrolase_2"/>
    <property type="match status" value="1"/>
</dbReference>
<dbReference type="InterPro" id="IPR029058">
    <property type="entry name" value="AB_hydrolase_fold"/>
</dbReference>
<keyword evidence="5" id="KW-1185">Reference proteome</keyword>
<keyword evidence="2" id="KW-0378">Hydrolase</keyword>
<proteinExistence type="inferred from homology"/>
<gene>
    <name evidence="4" type="ORF">DXN04_26735</name>
</gene>
<dbReference type="EMBL" id="QTJV01000012">
    <property type="protein sequence ID" value="RFM31762.1"/>
    <property type="molecule type" value="Genomic_DNA"/>
</dbReference>
<dbReference type="SUPFAM" id="SSF53474">
    <property type="entry name" value="alpha/beta-Hydrolases"/>
    <property type="match status" value="1"/>
</dbReference>
<evidence type="ECO:0000256" key="1">
    <source>
        <dbReference type="ARBA" id="ARBA00006499"/>
    </source>
</evidence>
<comment type="similarity">
    <text evidence="1">Belongs to the AB hydrolase superfamily. AB hydrolase 2 family.</text>
</comment>
<organism evidence="4 5">
    <name type="scientific">Chitinophaga silvisoli</name>
    <dbReference type="NCBI Taxonomy" id="2291814"/>
    <lineage>
        <taxon>Bacteria</taxon>
        <taxon>Pseudomonadati</taxon>
        <taxon>Bacteroidota</taxon>
        <taxon>Chitinophagia</taxon>
        <taxon>Chitinophagales</taxon>
        <taxon>Chitinophagaceae</taxon>
        <taxon>Chitinophaga</taxon>
    </lineage>
</organism>
<comment type="caution">
    <text evidence="4">The sequence shown here is derived from an EMBL/GenBank/DDBJ whole genome shotgun (WGS) entry which is preliminary data.</text>
</comment>
<dbReference type="OrthoDB" id="9801763at2"/>
<evidence type="ECO:0000256" key="2">
    <source>
        <dbReference type="ARBA" id="ARBA00022801"/>
    </source>
</evidence>
<evidence type="ECO:0000313" key="5">
    <source>
        <dbReference type="Proteomes" id="UP000261174"/>
    </source>
</evidence>
<dbReference type="AlphaFoldDB" id="A0A3E1NUY1"/>
<name>A0A3E1NUY1_9BACT</name>
<dbReference type="InterPro" id="IPR003140">
    <property type="entry name" value="PLipase/COase/thioEstase"/>
</dbReference>
<dbReference type="Gene3D" id="3.40.50.1820">
    <property type="entry name" value="alpha/beta hydrolase"/>
    <property type="match status" value="1"/>
</dbReference>
<sequence length="206" mass="21851">MTHQKNIVTAGVPLAQAKKALIMIHGRGASAQDIISLAGYLNVGDYALLAPQASGHTWYPYSFMAPVAQNEPGLSSAIEVINSIVDDVLKAGIPASNIYFMGFSQGACLTLEYVTRHAQPYGGVVAFTGGLIGAELNLANYHGDFGGSPVFIGSSDPDMHVPVTRVRESEAVIKKMGADITVKIYPGMGHTVSQDEVETANRLVFK</sequence>
<feature type="domain" description="Phospholipase/carboxylesterase/thioesterase" evidence="3">
    <location>
        <begin position="16"/>
        <end position="201"/>
    </location>
</feature>
<reference evidence="4 5" key="1">
    <citation type="submission" date="2018-08" db="EMBL/GenBank/DDBJ databases">
        <title>Chitinophaga sp. K20C18050901, a novel bacterium isolated from forest soil.</title>
        <authorList>
            <person name="Wang C."/>
        </authorList>
    </citation>
    <scope>NUCLEOTIDE SEQUENCE [LARGE SCALE GENOMIC DNA]</scope>
    <source>
        <strain evidence="4 5">K20C18050901</strain>
    </source>
</reference>
<evidence type="ECO:0000313" key="4">
    <source>
        <dbReference type="EMBL" id="RFM31762.1"/>
    </source>
</evidence>